<dbReference type="InterPro" id="IPR000182">
    <property type="entry name" value="GNAT_dom"/>
</dbReference>
<dbReference type="Gene3D" id="3.40.630.30">
    <property type="match status" value="1"/>
</dbReference>
<gene>
    <name evidence="4" type="ORF">GCM10007315_04200</name>
</gene>
<evidence type="ECO:0000256" key="2">
    <source>
        <dbReference type="ARBA" id="ARBA00023315"/>
    </source>
</evidence>
<dbReference type="CDD" id="cd04301">
    <property type="entry name" value="NAT_SF"/>
    <property type="match status" value="1"/>
</dbReference>
<protein>
    <submittedName>
        <fullName evidence="4">N-acetyltransferase</fullName>
    </submittedName>
</protein>
<dbReference type="EMBL" id="BMYJ01000001">
    <property type="protein sequence ID" value="GHC45814.1"/>
    <property type="molecule type" value="Genomic_DNA"/>
</dbReference>
<feature type="domain" description="N-acetyltransferase" evidence="3">
    <location>
        <begin position="1"/>
        <end position="162"/>
    </location>
</feature>
<sequence length="162" mass="17702">MIRPARPDDIPALLAIWNPLIRDTMVTFASLLKTPDDLQQMLETKRREGHAFLVAEIGGQVGGFATYGPFRNGNGYRFSMEHTIILGTEARGRGLGRGLIEGLCQHGRAAGVHSLLAGVSSGNPDGVAFHSALGFNLVARIPEVGHKFDKWWDLILMQKILT</sequence>
<keyword evidence="5" id="KW-1185">Reference proteome</keyword>
<evidence type="ECO:0000256" key="1">
    <source>
        <dbReference type="ARBA" id="ARBA00022679"/>
    </source>
</evidence>
<reference evidence="4" key="2">
    <citation type="submission" date="2020-09" db="EMBL/GenBank/DDBJ databases">
        <authorList>
            <person name="Sun Q."/>
            <person name="Kim S."/>
        </authorList>
    </citation>
    <scope>NUCLEOTIDE SEQUENCE</scope>
    <source>
        <strain evidence="4">KCTC 23310</strain>
    </source>
</reference>
<dbReference type="PROSITE" id="PS51186">
    <property type="entry name" value="GNAT"/>
    <property type="match status" value="1"/>
</dbReference>
<accession>A0A918TEL1</accession>
<dbReference type="PANTHER" id="PTHR43072:SF23">
    <property type="entry name" value="UPF0039 PROTEIN C11D3.02C"/>
    <property type="match status" value="1"/>
</dbReference>
<evidence type="ECO:0000313" key="4">
    <source>
        <dbReference type="EMBL" id="GHC45814.1"/>
    </source>
</evidence>
<dbReference type="Pfam" id="PF00583">
    <property type="entry name" value="Acetyltransf_1"/>
    <property type="match status" value="1"/>
</dbReference>
<dbReference type="Proteomes" id="UP000638981">
    <property type="component" value="Unassembled WGS sequence"/>
</dbReference>
<keyword evidence="2" id="KW-0012">Acyltransferase</keyword>
<evidence type="ECO:0000259" key="3">
    <source>
        <dbReference type="PROSITE" id="PS51186"/>
    </source>
</evidence>
<dbReference type="PANTHER" id="PTHR43072">
    <property type="entry name" value="N-ACETYLTRANSFERASE"/>
    <property type="match status" value="1"/>
</dbReference>
<comment type="caution">
    <text evidence="4">The sequence shown here is derived from an EMBL/GenBank/DDBJ whole genome shotgun (WGS) entry which is preliminary data.</text>
</comment>
<evidence type="ECO:0000313" key="5">
    <source>
        <dbReference type="Proteomes" id="UP000638981"/>
    </source>
</evidence>
<reference evidence="4" key="1">
    <citation type="journal article" date="2014" name="Int. J. Syst. Evol. Microbiol.">
        <title>Complete genome sequence of Corynebacterium casei LMG S-19264T (=DSM 44701T), isolated from a smear-ripened cheese.</title>
        <authorList>
            <consortium name="US DOE Joint Genome Institute (JGI-PGF)"/>
            <person name="Walter F."/>
            <person name="Albersmeier A."/>
            <person name="Kalinowski J."/>
            <person name="Ruckert C."/>
        </authorList>
    </citation>
    <scope>NUCLEOTIDE SEQUENCE</scope>
    <source>
        <strain evidence="4">KCTC 23310</strain>
    </source>
</reference>
<dbReference type="AlphaFoldDB" id="A0A918TEL1"/>
<organism evidence="4 5">
    <name type="scientific">Neogemmobacter tilapiae</name>
    <dbReference type="NCBI Taxonomy" id="875041"/>
    <lineage>
        <taxon>Bacteria</taxon>
        <taxon>Pseudomonadati</taxon>
        <taxon>Pseudomonadota</taxon>
        <taxon>Alphaproteobacteria</taxon>
        <taxon>Rhodobacterales</taxon>
        <taxon>Paracoccaceae</taxon>
        <taxon>Neogemmobacter</taxon>
    </lineage>
</organism>
<dbReference type="InterPro" id="IPR016181">
    <property type="entry name" value="Acyl_CoA_acyltransferase"/>
</dbReference>
<keyword evidence="1" id="KW-0808">Transferase</keyword>
<dbReference type="RefSeq" id="WP_189409886.1">
    <property type="nucleotide sequence ID" value="NZ_BMYJ01000001.1"/>
</dbReference>
<name>A0A918TEL1_9RHOB</name>
<dbReference type="SUPFAM" id="SSF55729">
    <property type="entry name" value="Acyl-CoA N-acyltransferases (Nat)"/>
    <property type="match status" value="1"/>
</dbReference>
<dbReference type="GO" id="GO:0016747">
    <property type="term" value="F:acyltransferase activity, transferring groups other than amino-acyl groups"/>
    <property type="evidence" value="ECO:0007669"/>
    <property type="project" value="InterPro"/>
</dbReference>
<proteinExistence type="predicted"/>